<comment type="caution">
    <text evidence="1">The sequence shown here is derived from an EMBL/GenBank/DDBJ whole genome shotgun (WGS) entry which is preliminary data.</text>
</comment>
<sequence>MSDYVTFEAVIEPIDWGGTIYTVVRLPPEVVAALGPTRRVEGEFAEHPVNLAVTRGPADVVDGAFLWSGKSLMDRTGLRPGEVFEARLRPAPDDAVEVPRDVTNALRSAGVLDAWEALTPGRRRGLLHRIETAKRAETRAARIAALIRDLAG</sequence>
<keyword evidence="2" id="KW-1185">Reference proteome</keyword>
<dbReference type="EMBL" id="JAAZQQ010000001">
    <property type="protein sequence ID" value="NKX43006.1"/>
    <property type="molecule type" value="Genomic_DNA"/>
</dbReference>
<reference evidence="1 2" key="1">
    <citation type="submission" date="2020-04" db="EMBL/GenBank/DDBJ databases">
        <authorList>
            <person name="Yoon J."/>
        </authorList>
    </citation>
    <scope>NUCLEOTIDE SEQUENCE [LARGE SCALE GENOMIC DNA]</scope>
    <source>
        <strain evidence="1 2">KMU-115</strain>
    </source>
</reference>
<dbReference type="Proteomes" id="UP000526408">
    <property type="component" value="Unassembled WGS sequence"/>
</dbReference>
<organism evidence="1 2">
    <name type="scientific">Roseicyclus persicicus</name>
    <dbReference type="NCBI Taxonomy" id="2650661"/>
    <lineage>
        <taxon>Bacteria</taxon>
        <taxon>Pseudomonadati</taxon>
        <taxon>Pseudomonadota</taxon>
        <taxon>Alphaproteobacteria</taxon>
        <taxon>Rhodobacterales</taxon>
        <taxon>Roseobacteraceae</taxon>
        <taxon>Roseicyclus</taxon>
    </lineage>
</organism>
<name>A0A7X6GV99_9RHOB</name>
<evidence type="ECO:0000313" key="1">
    <source>
        <dbReference type="EMBL" id="NKX43006.1"/>
    </source>
</evidence>
<dbReference type="RefSeq" id="WP_168621409.1">
    <property type="nucleotide sequence ID" value="NZ_JAAZQQ010000001.1"/>
</dbReference>
<dbReference type="AlphaFoldDB" id="A0A7X6GV99"/>
<accession>A0A7X6GV99</accession>
<gene>
    <name evidence="1" type="ORF">HCU73_00255</name>
</gene>
<evidence type="ECO:0000313" key="2">
    <source>
        <dbReference type="Proteomes" id="UP000526408"/>
    </source>
</evidence>
<proteinExistence type="predicted"/>
<protein>
    <submittedName>
        <fullName evidence="1">YdeI/OmpD-associated family protein</fullName>
    </submittedName>
</protein>
<dbReference type="Pfam" id="PF13376">
    <property type="entry name" value="OmdA"/>
    <property type="match status" value="1"/>
</dbReference>